<feature type="transmembrane region" description="Helical" evidence="1">
    <location>
        <begin position="52"/>
        <end position="76"/>
    </location>
</feature>
<keyword evidence="1" id="KW-1133">Transmembrane helix</keyword>
<evidence type="ECO:0000313" key="3">
    <source>
        <dbReference type="Proteomes" id="UP001595767"/>
    </source>
</evidence>
<organism evidence="2 3">
    <name type="scientific">Nocardia rhizosphaerae</name>
    <dbReference type="NCBI Taxonomy" id="1691571"/>
    <lineage>
        <taxon>Bacteria</taxon>
        <taxon>Bacillati</taxon>
        <taxon>Actinomycetota</taxon>
        <taxon>Actinomycetes</taxon>
        <taxon>Mycobacteriales</taxon>
        <taxon>Nocardiaceae</taxon>
        <taxon>Nocardia</taxon>
    </lineage>
</organism>
<evidence type="ECO:0000256" key="1">
    <source>
        <dbReference type="SAM" id="Phobius"/>
    </source>
</evidence>
<dbReference type="EMBL" id="JBHSBA010000015">
    <property type="protein sequence ID" value="MFC4128395.1"/>
    <property type="molecule type" value="Genomic_DNA"/>
</dbReference>
<gene>
    <name evidence="2" type="ORF">ACFOW8_26055</name>
</gene>
<dbReference type="Proteomes" id="UP001595767">
    <property type="component" value="Unassembled WGS sequence"/>
</dbReference>
<feature type="transmembrane region" description="Helical" evidence="1">
    <location>
        <begin position="15"/>
        <end position="40"/>
    </location>
</feature>
<comment type="caution">
    <text evidence="2">The sequence shown here is derived from an EMBL/GenBank/DDBJ whole genome shotgun (WGS) entry which is preliminary data.</text>
</comment>
<protein>
    <submittedName>
        <fullName evidence="2">Uncharacterized protein</fullName>
    </submittedName>
</protein>
<dbReference type="RefSeq" id="WP_378554150.1">
    <property type="nucleotide sequence ID" value="NZ_JBHSBA010000015.1"/>
</dbReference>
<evidence type="ECO:0000313" key="2">
    <source>
        <dbReference type="EMBL" id="MFC4128395.1"/>
    </source>
</evidence>
<name>A0ABV8LCI0_9NOCA</name>
<proteinExistence type="predicted"/>
<sequence>MSAGDRSGGRRLPKAVLAGTVAAVAGLFWLYCVFLAARSWLASDPATDPHGYALLFATVLAFPSAGVVAVTLPFVVSAGPRRTALVKFVVPVLFGVSTLMLVALATA</sequence>
<reference evidence="3" key="1">
    <citation type="journal article" date="2019" name="Int. J. Syst. Evol. Microbiol.">
        <title>The Global Catalogue of Microorganisms (GCM) 10K type strain sequencing project: providing services to taxonomists for standard genome sequencing and annotation.</title>
        <authorList>
            <consortium name="The Broad Institute Genomics Platform"/>
            <consortium name="The Broad Institute Genome Sequencing Center for Infectious Disease"/>
            <person name="Wu L."/>
            <person name="Ma J."/>
        </authorList>
    </citation>
    <scope>NUCLEOTIDE SEQUENCE [LARGE SCALE GENOMIC DNA]</scope>
    <source>
        <strain evidence="3">CGMCC 4.7204</strain>
    </source>
</reference>
<keyword evidence="1" id="KW-0472">Membrane</keyword>
<keyword evidence="3" id="KW-1185">Reference proteome</keyword>
<feature type="transmembrane region" description="Helical" evidence="1">
    <location>
        <begin position="88"/>
        <end position="106"/>
    </location>
</feature>
<accession>A0ABV8LCI0</accession>
<keyword evidence="1" id="KW-0812">Transmembrane</keyword>